<keyword evidence="3" id="KW-1185">Reference proteome</keyword>
<protein>
    <submittedName>
        <fullName evidence="2">Uncharacterized protein</fullName>
    </submittedName>
</protein>
<feature type="region of interest" description="Disordered" evidence="1">
    <location>
        <begin position="70"/>
        <end position="96"/>
    </location>
</feature>
<accession>A0A8I2YJR8</accession>
<gene>
    <name evidence="2" type="ORF">JVT61DRAFT_6748</name>
</gene>
<dbReference type="OrthoDB" id="2688210at2759"/>
<evidence type="ECO:0000313" key="3">
    <source>
        <dbReference type="Proteomes" id="UP000683000"/>
    </source>
</evidence>
<dbReference type="AlphaFoldDB" id="A0A8I2YJR8"/>
<evidence type="ECO:0000313" key="2">
    <source>
        <dbReference type="EMBL" id="KAG6373139.1"/>
    </source>
</evidence>
<dbReference type="Proteomes" id="UP000683000">
    <property type="component" value="Unassembled WGS sequence"/>
</dbReference>
<organism evidence="2 3">
    <name type="scientific">Boletus reticuloceps</name>
    <dbReference type="NCBI Taxonomy" id="495285"/>
    <lineage>
        <taxon>Eukaryota</taxon>
        <taxon>Fungi</taxon>
        <taxon>Dikarya</taxon>
        <taxon>Basidiomycota</taxon>
        <taxon>Agaricomycotina</taxon>
        <taxon>Agaricomycetes</taxon>
        <taxon>Agaricomycetidae</taxon>
        <taxon>Boletales</taxon>
        <taxon>Boletineae</taxon>
        <taxon>Boletaceae</taxon>
        <taxon>Boletoideae</taxon>
        <taxon>Boletus</taxon>
    </lineage>
</organism>
<evidence type="ECO:0000256" key="1">
    <source>
        <dbReference type="SAM" id="MobiDB-lite"/>
    </source>
</evidence>
<sequence length="201" mass="22743">MADPNLEVHPNFASNAFHEVRGAVMDVLHIDMAQATERLKMAWDANHAQQIEEWNAQLTADALDAEHLQHEQGERDDEARRLEEADAEKECKEVEKKKPRISDFNTTLAPPNTIVPRPSQYAIQKIISFDYVELWYFSPDGCSEAELTHRSQADDAFGISNLNNVLTLRPVAALKASRNARVDHDLSFGEFLQAKNLSFIT</sequence>
<proteinExistence type="predicted"/>
<comment type="caution">
    <text evidence="2">The sequence shown here is derived from an EMBL/GenBank/DDBJ whole genome shotgun (WGS) entry which is preliminary data.</text>
</comment>
<reference evidence="2" key="1">
    <citation type="submission" date="2021-03" db="EMBL/GenBank/DDBJ databases">
        <title>Evolutionary innovations through gain and loss of genes in the ectomycorrhizal Boletales.</title>
        <authorList>
            <person name="Wu G."/>
            <person name="Miyauchi S."/>
            <person name="Morin E."/>
            <person name="Yang Z.-L."/>
            <person name="Xu J."/>
            <person name="Martin F.M."/>
        </authorList>
    </citation>
    <scope>NUCLEOTIDE SEQUENCE</scope>
    <source>
        <strain evidence="2">BR01</strain>
    </source>
</reference>
<dbReference type="EMBL" id="JAGFBS010000023">
    <property type="protein sequence ID" value="KAG6373139.1"/>
    <property type="molecule type" value="Genomic_DNA"/>
</dbReference>
<name>A0A8I2YJR8_9AGAM</name>